<dbReference type="GO" id="GO:0009378">
    <property type="term" value="F:four-way junction helicase activity"/>
    <property type="evidence" value="ECO:0007669"/>
    <property type="project" value="InterPro"/>
</dbReference>
<dbReference type="KEGG" id="lga:LGAS_0991"/>
<dbReference type="GO" id="GO:0006310">
    <property type="term" value="P:DNA recombination"/>
    <property type="evidence" value="ECO:0007669"/>
    <property type="project" value="InterPro"/>
</dbReference>
<evidence type="ECO:0000259" key="3">
    <source>
        <dbReference type="SMART" id="SM00382"/>
    </source>
</evidence>
<dbReference type="Pfam" id="PF12002">
    <property type="entry name" value="MgsA_C"/>
    <property type="match status" value="1"/>
</dbReference>
<dbReference type="GO" id="GO:0005524">
    <property type="term" value="F:ATP binding"/>
    <property type="evidence" value="ECO:0007669"/>
    <property type="project" value="UniProtKB-KW"/>
</dbReference>
<dbReference type="Pfam" id="PF16193">
    <property type="entry name" value="AAA_assoc_2"/>
    <property type="match status" value="1"/>
</dbReference>
<dbReference type="GO" id="GO:0008047">
    <property type="term" value="F:enzyme activator activity"/>
    <property type="evidence" value="ECO:0007669"/>
    <property type="project" value="TreeGrafter"/>
</dbReference>
<name>A0A805Z8B9_LACGA</name>
<dbReference type="InterPro" id="IPR032423">
    <property type="entry name" value="AAA_assoc_2"/>
</dbReference>
<dbReference type="Gene3D" id="1.10.8.60">
    <property type="match status" value="1"/>
</dbReference>
<evidence type="ECO:0000256" key="1">
    <source>
        <dbReference type="ARBA" id="ARBA00022741"/>
    </source>
</evidence>
<keyword evidence="2" id="KW-0067">ATP-binding</keyword>
<keyword evidence="4" id="KW-0378">Hydrolase</keyword>
<dbReference type="Gene3D" id="1.10.3710.10">
    <property type="entry name" value="DNA polymerase III clamp loader subunits, C-terminal domain"/>
    <property type="match status" value="1"/>
</dbReference>
<keyword evidence="1" id="KW-0547">Nucleotide-binding</keyword>
<dbReference type="GO" id="GO:0006261">
    <property type="term" value="P:DNA-templated DNA replication"/>
    <property type="evidence" value="ECO:0007669"/>
    <property type="project" value="TreeGrafter"/>
</dbReference>
<dbReference type="InterPro" id="IPR021886">
    <property type="entry name" value="MgsA_C"/>
</dbReference>
<evidence type="ECO:0000313" key="5">
    <source>
        <dbReference type="Proteomes" id="UP000000664"/>
    </source>
</evidence>
<dbReference type="SUPFAM" id="SSF48019">
    <property type="entry name" value="post-AAA+ oligomerization domain-like"/>
    <property type="match status" value="1"/>
</dbReference>
<dbReference type="InterPro" id="IPR003593">
    <property type="entry name" value="AAA+_ATPase"/>
</dbReference>
<dbReference type="InterPro" id="IPR051314">
    <property type="entry name" value="AAA_ATPase_RarA/MGS1/WRNIP1"/>
</dbReference>
<gene>
    <name evidence="4" type="ordered locus">LGAS_0991</name>
</gene>
<dbReference type="Proteomes" id="UP000000664">
    <property type="component" value="Chromosome"/>
</dbReference>
<keyword evidence="4" id="KW-0347">Helicase</keyword>
<evidence type="ECO:0000313" key="4">
    <source>
        <dbReference type="EMBL" id="ABJ60369.1"/>
    </source>
</evidence>
<dbReference type="AlphaFoldDB" id="A0A805Z8B9"/>
<dbReference type="InterPro" id="IPR008921">
    <property type="entry name" value="DNA_pol3_clamp-load_cplx_C"/>
</dbReference>
<dbReference type="GO" id="GO:0000731">
    <property type="term" value="P:DNA synthesis involved in DNA repair"/>
    <property type="evidence" value="ECO:0007669"/>
    <property type="project" value="TreeGrafter"/>
</dbReference>
<sequence>MNSMPIKKPLADLIRPKDLSQFVGQKDLIEEGRPLYQIIKKHVPISLLLWGPPGTGKTSLAQIIAREFDYPLATFNASIDNKAKLTQIINTYPYQSFVLLIDEIHRMTTTLQDFLLPYLENGRILLIGATTENPIMSIVPAVRSRCQIFEFKALSDEDIEQVLIRALKEVFHFKDENIDRKAVKIIAISADGDLRVALNLLETIHAVNEDLSVEEVKQFVKGQHFAYDRKATKHYDYLAAYSDSIAGSDTDAALYYLAVLLKNGDLASVVRRLREIPYTYIGLANPEQATQIVIAANQAEKIGMPKAKYPLMFATMLMCLSPKSGVFDEIWQKLDEDTDHPSKHPMPRGLRDMHYKHSEEITGGGLIDNPFAQPFQIAKQNYMPKGLEGKRYYFAKDNASEKKFEQQYLKLHRYIYGKDYDKEGNNYEN</sequence>
<dbReference type="InterPro" id="IPR008824">
    <property type="entry name" value="RuvB-like_N"/>
</dbReference>
<dbReference type="Gene3D" id="3.40.50.300">
    <property type="entry name" value="P-loop containing nucleotide triphosphate hydrolases"/>
    <property type="match status" value="1"/>
</dbReference>
<accession>A0A805Z8B9</accession>
<dbReference type="PANTHER" id="PTHR13779">
    <property type="entry name" value="WERNER HELICASE-INTERACTING PROTEIN 1 FAMILY MEMBER"/>
    <property type="match status" value="1"/>
</dbReference>
<feature type="domain" description="AAA+ ATPase" evidence="3">
    <location>
        <begin position="43"/>
        <end position="154"/>
    </location>
</feature>
<dbReference type="InterPro" id="IPR027417">
    <property type="entry name" value="P-loop_NTPase"/>
</dbReference>
<dbReference type="Pfam" id="PF05496">
    <property type="entry name" value="RuvB_N"/>
    <property type="match status" value="1"/>
</dbReference>
<dbReference type="CDD" id="cd00009">
    <property type="entry name" value="AAA"/>
    <property type="match status" value="1"/>
</dbReference>
<dbReference type="EMBL" id="CP000413">
    <property type="protein sequence ID" value="ABJ60369.1"/>
    <property type="molecule type" value="Genomic_DNA"/>
</dbReference>
<organism evidence="4 5">
    <name type="scientific">Lactobacillus gasseri (strain ATCC 33323 / DSM 20243 / BCRC 14619 / CIP 102991 / JCM 1131 / KCTC 3163 / NCIMB 11718 / NCTC 13722 / AM63)</name>
    <dbReference type="NCBI Taxonomy" id="324831"/>
    <lineage>
        <taxon>Bacteria</taxon>
        <taxon>Bacillati</taxon>
        <taxon>Bacillota</taxon>
        <taxon>Bacilli</taxon>
        <taxon>Lactobacillales</taxon>
        <taxon>Lactobacillaceae</taxon>
        <taxon>Lactobacillus</taxon>
    </lineage>
</organism>
<proteinExistence type="predicted"/>
<dbReference type="SUPFAM" id="SSF52540">
    <property type="entry name" value="P-loop containing nucleoside triphosphate hydrolases"/>
    <property type="match status" value="1"/>
</dbReference>
<dbReference type="PANTHER" id="PTHR13779:SF7">
    <property type="entry name" value="ATPASE WRNIP1"/>
    <property type="match status" value="1"/>
</dbReference>
<evidence type="ECO:0000256" key="2">
    <source>
        <dbReference type="ARBA" id="ARBA00022840"/>
    </source>
</evidence>
<dbReference type="Gene3D" id="1.20.272.10">
    <property type="match status" value="1"/>
</dbReference>
<dbReference type="CDD" id="cd18139">
    <property type="entry name" value="HLD_clamp_RarA"/>
    <property type="match status" value="1"/>
</dbReference>
<dbReference type="GO" id="GO:0003677">
    <property type="term" value="F:DNA binding"/>
    <property type="evidence" value="ECO:0007669"/>
    <property type="project" value="InterPro"/>
</dbReference>
<dbReference type="GO" id="GO:0017116">
    <property type="term" value="F:single-stranded DNA helicase activity"/>
    <property type="evidence" value="ECO:0007669"/>
    <property type="project" value="TreeGrafter"/>
</dbReference>
<dbReference type="SMART" id="SM00382">
    <property type="entry name" value="AAA"/>
    <property type="match status" value="1"/>
</dbReference>
<protein>
    <submittedName>
        <fullName evidence="4">Helicase subunit of the Holliday junction resolvase related ATPase</fullName>
    </submittedName>
</protein>
<reference evidence="4 5" key="1">
    <citation type="journal article" date="2006" name="Proc. Natl. Acad. Sci. U.S.A.">
        <title>Comparative genomics of the lactic acid bacteria.</title>
        <authorList>
            <person name="Makarova K."/>
            <person name="Slesarev A."/>
            <person name="Wolf Y."/>
            <person name="Sorokin A."/>
            <person name="Mirkin B."/>
            <person name="Koonin E."/>
            <person name="Pavlov A."/>
            <person name="Pavlova N."/>
            <person name="Karamychev V."/>
            <person name="Polouchine N."/>
            <person name="Shakhova V."/>
            <person name="Grigoriev I."/>
            <person name="Lou Y."/>
            <person name="Rohksar D."/>
            <person name="Lucas S."/>
            <person name="Huang K."/>
            <person name="Goodstein D.M."/>
            <person name="Hawkins T."/>
            <person name="Plengvidhya V."/>
            <person name="Welker D."/>
            <person name="Hughes J."/>
            <person name="Goh Y."/>
            <person name="Benson A."/>
            <person name="Baldwin K."/>
            <person name="Lee J.H."/>
            <person name="Diaz-Muniz I."/>
            <person name="Dosti B."/>
            <person name="Smeianov V."/>
            <person name="Wechter W."/>
            <person name="Barabote R."/>
            <person name="Lorca G."/>
            <person name="Altermann E."/>
            <person name="Barrangou R."/>
            <person name="Ganesan B."/>
            <person name="Xie Y."/>
            <person name="Rawsthorne H."/>
            <person name="Tamir D."/>
            <person name="Parker C."/>
            <person name="Breidt F."/>
            <person name="Broadbent J."/>
            <person name="Hutkins R."/>
            <person name="O'Sullivan D."/>
            <person name="Steele J."/>
            <person name="Unlu G."/>
            <person name="Saier M."/>
            <person name="Klaenhammer T."/>
            <person name="Richardson P."/>
            <person name="Kozyavkin S."/>
            <person name="Weimer B."/>
            <person name="Mills D."/>
        </authorList>
    </citation>
    <scope>NUCLEOTIDE SEQUENCE [LARGE SCALE GENOMIC DNA]</scope>
    <source>
        <strain evidence="5">ATCC 33323 / DSM 20243 / BCRC 14619 / CIP 102991 / JCM 1131 / KCTC 3163 / NCIMB 11718 / NCTC 13722 / AM63</strain>
    </source>
</reference>